<proteinExistence type="predicted"/>
<keyword evidence="1" id="KW-0732">Signal</keyword>
<evidence type="ECO:0000313" key="4">
    <source>
        <dbReference type="Proteomes" id="UP000183760"/>
    </source>
</evidence>
<dbReference type="Proteomes" id="UP000183760">
    <property type="component" value="Unassembled WGS sequence"/>
</dbReference>
<evidence type="ECO:0000313" key="5">
    <source>
        <dbReference type="Proteomes" id="UP000321514"/>
    </source>
</evidence>
<dbReference type="EMBL" id="FOIB01000002">
    <property type="protein sequence ID" value="SET51334.1"/>
    <property type="molecule type" value="Genomic_DNA"/>
</dbReference>
<comment type="caution">
    <text evidence="2">The sequence shown here is derived from an EMBL/GenBank/DDBJ whole genome shotgun (WGS) entry which is preliminary data.</text>
</comment>
<name>A0A511SWR0_MYXFU</name>
<reference evidence="2 5" key="2">
    <citation type="submission" date="2019-07" db="EMBL/GenBank/DDBJ databases">
        <title>Whole genome shotgun sequence of Myxococcus fulvus NBRC 100333.</title>
        <authorList>
            <person name="Hosoyama A."/>
            <person name="Uohara A."/>
            <person name="Ohji S."/>
            <person name="Ichikawa N."/>
        </authorList>
    </citation>
    <scope>NUCLEOTIDE SEQUENCE [LARGE SCALE GENOMIC DNA]</scope>
    <source>
        <strain evidence="2 5">NBRC 100333</strain>
    </source>
</reference>
<dbReference type="Proteomes" id="UP000321514">
    <property type="component" value="Unassembled WGS sequence"/>
</dbReference>
<dbReference type="AlphaFoldDB" id="A0A511SWR0"/>
<gene>
    <name evidence="2" type="ORF">MFU01_13860</name>
    <name evidence="3" type="ORF">SAMN05443572_102539</name>
</gene>
<evidence type="ECO:0008006" key="6">
    <source>
        <dbReference type="Google" id="ProtNLM"/>
    </source>
</evidence>
<protein>
    <recommendedName>
        <fullName evidence="6">Lipoprotein</fullName>
    </recommendedName>
</protein>
<reference evidence="3 4" key="1">
    <citation type="submission" date="2016-10" db="EMBL/GenBank/DDBJ databases">
        <authorList>
            <person name="Varghese N."/>
            <person name="Submissions S."/>
        </authorList>
    </citation>
    <scope>NUCLEOTIDE SEQUENCE [LARGE SCALE GENOMIC DNA]</scope>
    <source>
        <strain evidence="3 4">DSM 16525</strain>
    </source>
</reference>
<evidence type="ECO:0000313" key="2">
    <source>
        <dbReference type="EMBL" id="GEN06349.1"/>
    </source>
</evidence>
<evidence type="ECO:0000256" key="1">
    <source>
        <dbReference type="SAM" id="SignalP"/>
    </source>
</evidence>
<evidence type="ECO:0000313" key="3">
    <source>
        <dbReference type="EMBL" id="SET51334.1"/>
    </source>
</evidence>
<keyword evidence="4" id="KW-1185">Reference proteome</keyword>
<dbReference type="EMBL" id="BJXR01000015">
    <property type="protein sequence ID" value="GEN06349.1"/>
    <property type="molecule type" value="Genomic_DNA"/>
</dbReference>
<organism evidence="2 5">
    <name type="scientific">Myxococcus fulvus</name>
    <dbReference type="NCBI Taxonomy" id="33"/>
    <lineage>
        <taxon>Bacteria</taxon>
        <taxon>Pseudomonadati</taxon>
        <taxon>Myxococcota</taxon>
        <taxon>Myxococcia</taxon>
        <taxon>Myxococcales</taxon>
        <taxon>Cystobacterineae</taxon>
        <taxon>Myxococcaceae</taxon>
        <taxon>Myxococcus</taxon>
    </lineage>
</organism>
<feature type="signal peptide" evidence="1">
    <location>
        <begin position="1"/>
        <end position="27"/>
    </location>
</feature>
<sequence>MSRAWGKRTVHAVMGMALSILARPSLAEDAGSGAEPAGFECPAQAGGTKHLLRVAISNPLTHEARQPTVRILSPRLRELWASNRWPVAQLECTPGGLTLKLESGPVRFSLSEDGERLSLDTELREMRRAVEEGYSSAPGSFTKQAAELSKRAHALTDVAHAFVDSPWDFVRPLLEEVDDLWTRELWWSQGGGWPVAGNRPSEDGRFSDTPRGARLMQELNRFRAQSAPLYFGSPRSIGSTPVGDLSDLVWSDERPCVAQDPAGSSFRCYDSAKKAWGPKLPRPANAVGGTLIGDEESSYRGQRVRVEYKGPTSSDYRSSCSVVDATREWQVFRMEGGNTGKTFCPMMASVSPGGTRGVALVRRFTLTEEIVGYPNIRGVITDKGYQLWLFTPGTP</sequence>
<feature type="chain" id="PRO_5022847705" description="Lipoprotein" evidence="1">
    <location>
        <begin position="28"/>
        <end position="395"/>
    </location>
</feature>
<accession>A0A511SWR0</accession>